<name>A0ABX0MC28_9BURK</name>
<protein>
    <recommendedName>
        <fullName evidence="1">RNA polymerase sigma-70 region 2 domain-containing protein</fullName>
    </recommendedName>
</protein>
<sequence>MQLCHISVSWRITAPRSAMNAFQTKMNARMNSVTDMFSMSKSAPGANADLTSLFENYRHLLVGFITRYTRCHADAEDVVQTAFVEALSNGAGWPPQTTLPRSMFGTALMLARDARDDRALEHAALPDDAAQDPCAQPDPFDLIVLRQLKNTV</sequence>
<dbReference type="Gene3D" id="1.10.1740.10">
    <property type="match status" value="1"/>
</dbReference>
<dbReference type="Pfam" id="PF04542">
    <property type="entry name" value="Sigma70_r2"/>
    <property type="match status" value="1"/>
</dbReference>
<dbReference type="EMBL" id="VVIW01000008">
    <property type="protein sequence ID" value="NHZ41596.1"/>
    <property type="molecule type" value="Genomic_DNA"/>
</dbReference>
<dbReference type="Proteomes" id="UP000819052">
    <property type="component" value="Unassembled WGS sequence"/>
</dbReference>
<feature type="domain" description="RNA polymerase sigma-70 region 2" evidence="1">
    <location>
        <begin position="53"/>
        <end position="88"/>
    </location>
</feature>
<comment type="caution">
    <text evidence="2">The sequence shown here is derived from an EMBL/GenBank/DDBJ whole genome shotgun (WGS) entry which is preliminary data.</text>
</comment>
<proteinExistence type="predicted"/>
<dbReference type="InterPro" id="IPR007627">
    <property type="entry name" value="RNA_pol_sigma70_r2"/>
</dbReference>
<accession>A0ABX0MC28</accession>
<reference evidence="2 3" key="1">
    <citation type="submission" date="2019-09" db="EMBL/GenBank/DDBJ databases">
        <title>Taxonomy of Antarctic Massilia spp.: description of Massilia rubra sp. nov., Massilia aquatica sp. nov., Massilia mucilaginosa sp. nov., Massilia frigida sp. nov. isolated from streams, lakes and regoliths.</title>
        <authorList>
            <person name="Holochova P."/>
            <person name="Sedlacek I."/>
            <person name="Kralova S."/>
            <person name="Maslanova I."/>
            <person name="Busse H.-J."/>
            <person name="Stankova E."/>
            <person name="Vrbovska V."/>
            <person name="Kovarovic V."/>
            <person name="Bartak M."/>
            <person name="Svec P."/>
            <person name="Pantucek R."/>
        </authorList>
    </citation>
    <scope>NUCLEOTIDE SEQUENCE [LARGE SCALE GENOMIC DNA]</scope>
    <source>
        <strain evidence="2 3">CCM 8693</strain>
    </source>
</reference>
<evidence type="ECO:0000313" key="3">
    <source>
        <dbReference type="Proteomes" id="UP000819052"/>
    </source>
</evidence>
<organism evidence="2 3">
    <name type="scientific">Massilia aquatica</name>
    <dbReference type="NCBI Taxonomy" id="2609000"/>
    <lineage>
        <taxon>Bacteria</taxon>
        <taxon>Pseudomonadati</taxon>
        <taxon>Pseudomonadota</taxon>
        <taxon>Betaproteobacteria</taxon>
        <taxon>Burkholderiales</taxon>
        <taxon>Oxalobacteraceae</taxon>
        <taxon>Telluria group</taxon>
        <taxon>Massilia</taxon>
    </lineage>
</organism>
<dbReference type="SUPFAM" id="SSF88946">
    <property type="entry name" value="Sigma2 domain of RNA polymerase sigma factors"/>
    <property type="match status" value="1"/>
</dbReference>
<evidence type="ECO:0000259" key="1">
    <source>
        <dbReference type="Pfam" id="PF04542"/>
    </source>
</evidence>
<evidence type="ECO:0000313" key="2">
    <source>
        <dbReference type="EMBL" id="NHZ41596.1"/>
    </source>
</evidence>
<dbReference type="InterPro" id="IPR013325">
    <property type="entry name" value="RNA_pol_sigma_r2"/>
</dbReference>
<gene>
    <name evidence="2" type="ORF">F1609_15720</name>
</gene>
<keyword evidence="3" id="KW-1185">Reference proteome</keyword>